<dbReference type="UniPathway" id="UPA00031">
    <property type="reaction ID" value="UER00012"/>
</dbReference>
<dbReference type="HAMAP" id="MF_01023">
    <property type="entry name" value="HisC_aminotrans_2"/>
    <property type="match status" value="1"/>
</dbReference>
<dbReference type="RefSeq" id="WP_092063556.1">
    <property type="nucleotide sequence ID" value="NZ_FNIN01000002.1"/>
</dbReference>
<evidence type="ECO:0000256" key="1">
    <source>
        <dbReference type="ARBA" id="ARBA00001933"/>
    </source>
</evidence>
<dbReference type="STRING" id="206665.SAMN04488516_102251"/>
<comment type="pathway">
    <text evidence="2 9">Amino-acid biosynthesis; L-histidine biosynthesis; L-histidine from 5-phospho-alpha-D-ribose 1-diphosphate: step 7/9.</text>
</comment>
<dbReference type="EMBL" id="FNIN01000002">
    <property type="protein sequence ID" value="SDN47737.1"/>
    <property type="molecule type" value="Genomic_DNA"/>
</dbReference>
<dbReference type="AlphaFoldDB" id="A0A1H0BQ21"/>
<keyword evidence="9" id="KW-0368">Histidine biosynthesis</keyword>
<accession>A0A1H0BQ21</accession>
<evidence type="ECO:0000259" key="10">
    <source>
        <dbReference type="Pfam" id="PF00155"/>
    </source>
</evidence>
<evidence type="ECO:0000256" key="6">
    <source>
        <dbReference type="ARBA" id="ARBA00022679"/>
    </source>
</evidence>
<evidence type="ECO:0000256" key="7">
    <source>
        <dbReference type="ARBA" id="ARBA00022898"/>
    </source>
</evidence>
<evidence type="ECO:0000256" key="3">
    <source>
        <dbReference type="ARBA" id="ARBA00007970"/>
    </source>
</evidence>
<keyword evidence="5 9" id="KW-0032">Aminotransferase</keyword>
<dbReference type="OrthoDB" id="9813612at2"/>
<dbReference type="Gene3D" id="3.90.1150.10">
    <property type="entry name" value="Aspartate Aminotransferase, domain 1"/>
    <property type="match status" value="1"/>
</dbReference>
<evidence type="ECO:0000256" key="2">
    <source>
        <dbReference type="ARBA" id="ARBA00005011"/>
    </source>
</evidence>
<dbReference type="Proteomes" id="UP000199602">
    <property type="component" value="Unassembled WGS sequence"/>
</dbReference>
<comment type="subunit">
    <text evidence="4 9">Homodimer.</text>
</comment>
<dbReference type="NCBIfam" id="TIGR01141">
    <property type="entry name" value="hisC"/>
    <property type="match status" value="1"/>
</dbReference>
<dbReference type="PANTHER" id="PTHR43643:SF3">
    <property type="entry name" value="HISTIDINOL-PHOSPHATE AMINOTRANSFERASE"/>
    <property type="match status" value="1"/>
</dbReference>
<dbReference type="Pfam" id="PF00155">
    <property type="entry name" value="Aminotran_1_2"/>
    <property type="match status" value="1"/>
</dbReference>
<dbReference type="GO" id="GO:0004400">
    <property type="term" value="F:histidinol-phosphate transaminase activity"/>
    <property type="evidence" value="ECO:0007669"/>
    <property type="project" value="UniProtKB-UniRule"/>
</dbReference>
<feature type="domain" description="Aminotransferase class I/classII large" evidence="10">
    <location>
        <begin position="32"/>
        <end position="355"/>
    </location>
</feature>
<keyword evidence="7 9" id="KW-0663">Pyridoxal phosphate</keyword>
<name>A0A1H0BQ21_9BACT</name>
<keyword evidence="6 9" id="KW-0808">Transferase</keyword>
<gene>
    <name evidence="9" type="primary">hisC</name>
    <name evidence="11" type="ORF">SAMN04488516_102251</name>
</gene>
<dbReference type="CDD" id="cd00609">
    <property type="entry name" value="AAT_like"/>
    <property type="match status" value="1"/>
</dbReference>
<evidence type="ECO:0000313" key="12">
    <source>
        <dbReference type="Proteomes" id="UP000199602"/>
    </source>
</evidence>
<dbReference type="InterPro" id="IPR015422">
    <property type="entry name" value="PyrdxlP-dep_Trfase_small"/>
</dbReference>
<dbReference type="PANTHER" id="PTHR43643">
    <property type="entry name" value="HISTIDINOL-PHOSPHATE AMINOTRANSFERASE 2"/>
    <property type="match status" value="1"/>
</dbReference>
<dbReference type="InterPro" id="IPR004839">
    <property type="entry name" value="Aminotransferase_I/II_large"/>
</dbReference>
<evidence type="ECO:0000256" key="8">
    <source>
        <dbReference type="ARBA" id="ARBA00047481"/>
    </source>
</evidence>
<dbReference type="SUPFAM" id="SSF53383">
    <property type="entry name" value="PLP-dependent transferases"/>
    <property type="match status" value="1"/>
</dbReference>
<reference evidence="11 12" key="1">
    <citation type="submission" date="2016-10" db="EMBL/GenBank/DDBJ databases">
        <authorList>
            <person name="de Groot N.N."/>
        </authorList>
    </citation>
    <scope>NUCLEOTIDE SEQUENCE [LARGE SCALE GENOMIC DNA]</scope>
    <source>
        <strain evidence="11 12">DSM 15269</strain>
    </source>
</reference>
<comment type="cofactor">
    <cofactor evidence="1 9">
        <name>pyridoxal 5'-phosphate</name>
        <dbReference type="ChEBI" id="CHEBI:597326"/>
    </cofactor>
</comment>
<dbReference type="EC" id="2.6.1.9" evidence="9"/>
<sequence>MQQFIQKHLLDFKAYEPGLSISEIKGKYGLGKIIKMASNENPLGVSPCVLQVLNKYSAYSFRYPQSGNLSLRKELANFLKVPEKNIIVGNGSDEIIDILIRLLVDPEKDEILTFKPCFSIYKTQAKLQKIRIKQVSLNEDFSFNFDKLSQSITSNTKLIFITNPDNPSGYAVKKDILKEFIENLPQGCFLVLDEAYIDFADPLEDYSFINEFLLYPQVIFLRTFSKLFGLAGLRLGYAVANEDIADYFWRVRLPFSVNILAEKAGIAALKDSFFYSKTREVVLQGREYLSSALKKMGCEVFPSQANFILFKPPYEANELFNLLLQRGIIIRTLSSYGLNDFLRVSVGTEDENNFFLQVLKEILNV</sequence>
<evidence type="ECO:0000256" key="5">
    <source>
        <dbReference type="ARBA" id="ARBA00022576"/>
    </source>
</evidence>
<dbReference type="GO" id="GO:0030170">
    <property type="term" value="F:pyridoxal phosphate binding"/>
    <property type="evidence" value="ECO:0007669"/>
    <property type="project" value="InterPro"/>
</dbReference>
<dbReference type="InterPro" id="IPR015424">
    <property type="entry name" value="PyrdxlP-dep_Trfase"/>
</dbReference>
<dbReference type="InterPro" id="IPR015421">
    <property type="entry name" value="PyrdxlP-dep_Trfase_major"/>
</dbReference>
<dbReference type="InterPro" id="IPR005861">
    <property type="entry name" value="HisP_aminotrans"/>
</dbReference>
<evidence type="ECO:0000256" key="4">
    <source>
        <dbReference type="ARBA" id="ARBA00011738"/>
    </source>
</evidence>
<dbReference type="Gene3D" id="3.40.640.10">
    <property type="entry name" value="Type I PLP-dependent aspartate aminotransferase-like (Major domain)"/>
    <property type="match status" value="1"/>
</dbReference>
<dbReference type="InterPro" id="IPR050106">
    <property type="entry name" value="HistidinolP_aminotransfase"/>
</dbReference>
<protein>
    <recommendedName>
        <fullName evidence="9">Histidinol-phosphate aminotransferase</fullName>
        <ecNumber evidence="9">2.6.1.9</ecNumber>
    </recommendedName>
    <alternativeName>
        <fullName evidence="9">Imidazole acetol-phosphate transaminase</fullName>
    </alternativeName>
</protein>
<proteinExistence type="inferred from homology"/>
<evidence type="ECO:0000313" key="11">
    <source>
        <dbReference type="EMBL" id="SDN47737.1"/>
    </source>
</evidence>
<organism evidence="11 12">
    <name type="scientific">Desulfonauticus submarinus</name>
    <dbReference type="NCBI Taxonomy" id="206665"/>
    <lineage>
        <taxon>Bacteria</taxon>
        <taxon>Pseudomonadati</taxon>
        <taxon>Thermodesulfobacteriota</taxon>
        <taxon>Desulfovibrionia</taxon>
        <taxon>Desulfovibrionales</taxon>
        <taxon>Desulfonauticaceae</taxon>
        <taxon>Desulfonauticus</taxon>
    </lineage>
</organism>
<keyword evidence="12" id="KW-1185">Reference proteome</keyword>
<keyword evidence="9" id="KW-0028">Amino-acid biosynthesis</keyword>
<evidence type="ECO:0000256" key="9">
    <source>
        <dbReference type="HAMAP-Rule" id="MF_01023"/>
    </source>
</evidence>
<feature type="modified residue" description="N6-(pyridoxal phosphate)lysine" evidence="9">
    <location>
        <position position="226"/>
    </location>
</feature>
<comment type="similarity">
    <text evidence="3 9">Belongs to the class-II pyridoxal-phosphate-dependent aminotransferase family. Histidinol-phosphate aminotransferase subfamily.</text>
</comment>
<dbReference type="GO" id="GO:0000105">
    <property type="term" value="P:L-histidine biosynthetic process"/>
    <property type="evidence" value="ECO:0007669"/>
    <property type="project" value="UniProtKB-UniRule"/>
</dbReference>
<comment type="catalytic activity">
    <reaction evidence="8 9">
        <text>L-histidinol phosphate + 2-oxoglutarate = 3-(imidazol-4-yl)-2-oxopropyl phosphate + L-glutamate</text>
        <dbReference type="Rhea" id="RHEA:23744"/>
        <dbReference type="ChEBI" id="CHEBI:16810"/>
        <dbReference type="ChEBI" id="CHEBI:29985"/>
        <dbReference type="ChEBI" id="CHEBI:57766"/>
        <dbReference type="ChEBI" id="CHEBI:57980"/>
        <dbReference type="EC" id="2.6.1.9"/>
    </reaction>
</comment>